<dbReference type="Gene3D" id="3.40.50.1010">
    <property type="entry name" value="5'-nuclease"/>
    <property type="match status" value="1"/>
</dbReference>
<dbReference type="InterPro" id="IPR029060">
    <property type="entry name" value="PIN-like_dom_sf"/>
</dbReference>
<feature type="domain" description="PIN" evidence="1">
    <location>
        <begin position="1"/>
        <end position="121"/>
    </location>
</feature>
<evidence type="ECO:0000313" key="2">
    <source>
        <dbReference type="EMBL" id="OGC21716.1"/>
    </source>
</evidence>
<sequence>MHFVVDTHVLVWFFEGNKRLSQRVKEILEDEVNLLVIPSIVLAEIKYLCQSGRISVNLEKIINVLESDTRCTIYPLDLSVIEKLPLNLDIHDGIICATALVYKEFLKEEACLVTKDEKIIKSGLIKTIF</sequence>
<name>A0A1F4SMP8_UNCSA</name>
<dbReference type="EMBL" id="MEUB01000036">
    <property type="protein sequence ID" value="OGC21716.1"/>
    <property type="molecule type" value="Genomic_DNA"/>
</dbReference>
<protein>
    <recommendedName>
        <fullName evidence="1">PIN domain-containing protein</fullName>
    </recommendedName>
</protein>
<proteinExistence type="predicted"/>
<dbReference type="STRING" id="1802579.A2310_00210"/>
<dbReference type="Pfam" id="PF01850">
    <property type="entry name" value="PIN"/>
    <property type="match status" value="1"/>
</dbReference>
<accession>A0A1F4SMP8</accession>
<comment type="caution">
    <text evidence="2">The sequence shown here is derived from an EMBL/GenBank/DDBJ whole genome shotgun (WGS) entry which is preliminary data.</text>
</comment>
<dbReference type="AlphaFoldDB" id="A0A1F4SMP8"/>
<dbReference type="Proteomes" id="UP000178417">
    <property type="component" value="Unassembled WGS sequence"/>
</dbReference>
<organism evidence="2 3">
    <name type="scientific">candidate division WOR-1 bacterium RIFOXYB2_FULL_37_13</name>
    <dbReference type="NCBI Taxonomy" id="1802579"/>
    <lineage>
        <taxon>Bacteria</taxon>
        <taxon>Bacillati</taxon>
        <taxon>Saganbacteria</taxon>
    </lineage>
</organism>
<evidence type="ECO:0000313" key="3">
    <source>
        <dbReference type="Proteomes" id="UP000178417"/>
    </source>
</evidence>
<evidence type="ECO:0000259" key="1">
    <source>
        <dbReference type="SMART" id="SM00670"/>
    </source>
</evidence>
<dbReference type="SMART" id="SM00670">
    <property type="entry name" value="PINc"/>
    <property type="match status" value="1"/>
</dbReference>
<dbReference type="InterPro" id="IPR002716">
    <property type="entry name" value="PIN_dom"/>
</dbReference>
<gene>
    <name evidence="2" type="ORF">A2310_00210</name>
</gene>
<dbReference type="SUPFAM" id="SSF88723">
    <property type="entry name" value="PIN domain-like"/>
    <property type="match status" value="1"/>
</dbReference>
<reference evidence="2 3" key="1">
    <citation type="journal article" date="2016" name="Nat. Commun.">
        <title>Thousands of microbial genomes shed light on interconnected biogeochemical processes in an aquifer system.</title>
        <authorList>
            <person name="Anantharaman K."/>
            <person name="Brown C.T."/>
            <person name="Hug L.A."/>
            <person name="Sharon I."/>
            <person name="Castelle C.J."/>
            <person name="Probst A.J."/>
            <person name="Thomas B.C."/>
            <person name="Singh A."/>
            <person name="Wilkins M.J."/>
            <person name="Karaoz U."/>
            <person name="Brodie E.L."/>
            <person name="Williams K.H."/>
            <person name="Hubbard S.S."/>
            <person name="Banfield J.F."/>
        </authorList>
    </citation>
    <scope>NUCLEOTIDE SEQUENCE [LARGE SCALE GENOMIC DNA]</scope>
</reference>